<evidence type="ECO:0000313" key="12">
    <source>
        <dbReference type="Proteomes" id="UP000199533"/>
    </source>
</evidence>
<keyword evidence="6" id="KW-0560">Oxidoreductase</keyword>
<dbReference type="SUPFAM" id="SSF52343">
    <property type="entry name" value="Ferredoxin reductase-like, C-terminal NADP-linked domain"/>
    <property type="match status" value="1"/>
</dbReference>
<keyword evidence="8" id="KW-0411">Iron-sulfur</keyword>
<dbReference type="Proteomes" id="UP000199533">
    <property type="component" value="Unassembled WGS sequence"/>
</dbReference>
<gene>
    <name evidence="11" type="ORF">SAMN05216302_1001153</name>
</gene>
<accession>A0A1I3X824</accession>
<comment type="cofactor">
    <cofactor evidence="1">
        <name>FAD</name>
        <dbReference type="ChEBI" id="CHEBI:57692"/>
    </cofactor>
</comment>
<dbReference type="OrthoDB" id="544091at2"/>
<sequence>MEFSVHLLMSEFVTHDVKRFILEKPGGFEFEPGHAVELAIDQSQWKHETRPFTPTSSVNDRILEFIIKKYPDHQGVTKMLHQLESGAALKISEPFGTIQYKGPGVFIAGGAGITPFIAILRDLAQKDELSGQTLIFSNKTPADIINEKEFRYLMGERCILTCTQDSVPGYDNSLIDKTFLQEKINDFDQHFYLCGPDGFMESITDALKSLGAHPDALVFEH</sequence>
<keyword evidence="4" id="KW-0479">Metal-binding</keyword>
<evidence type="ECO:0000256" key="2">
    <source>
        <dbReference type="ARBA" id="ARBA00022630"/>
    </source>
</evidence>
<evidence type="ECO:0000256" key="8">
    <source>
        <dbReference type="ARBA" id="ARBA00023014"/>
    </source>
</evidence>
<dbReference type="PRINTS" id="PR00371">
    <property type="entry name" value="FPNCR"/>
</dbReference>
<evidence type="ECO:0000256" key="3">
    <source>
        <dbReference type="ARBA" id="ARBA00022714"/>
    </source>
</evidence>
<keyword evidence="3" id="KW-0001">2Fe-2S</keyword>
<evidence type="ECO:0000256" key="4">
    <source>
        <dbReference type="ARBA" id="ARBA00022723"/>
    </source>
</evidence>
<dbReference type="Pfam" id="PF00175">
    <property type="entry name" value="NAD_binding_1"/>
    <property type="match status" value="1"/>
</dbReference>
<keyword evidence="5" id="KW-0274">FAD</keyword>
<dbReference type="Gene3D" id="3.40.50.80">
    <property type="entry name" value="Nucleotide-binding domain of ferredoxin-NADP reductase (FNR) module"/>
    <property type="match status" value="1"/>
</dbReference>
<evidence type="ECO:0000256" key="5">
    <source>
        <dbReference type="ARBA" id="ARBA00022827"/>
    </source>
</evidence>
<dbReference type="PANTHER" id="PTHR47354">
    <property type="entry name" value="NADH OXIDOREDUCTASE HCR"/>
    <property type="match status" value="1"/>
</dbReference>
<evidence type="ECO:0000256" key="9">
    <source>
        <dbReference type="ARBA" id="ARBA00034078"/>
    </source>
</evidence>
<protein>
    <submittedName>
        <fullName evidence="11">Cytochrome-b5 reductase</fullName>
    </submittedName>
</protein>
<keyword evidence="12" id="KW-1185">Reference proteome</keyword>
<evidence type="ECO:0000256" key="7">
    <source>
        <dbReference type="ARBA" id="ARBA00023004"/>
    </source>
</evidence>
<keyword evidence="2" id="KW-0285">Flavoprotein</keyword>
<dbReference type="GO" id="GO:0046872">
    <property type="term" value="F:metal ion binding"/>
    <property type="evidence" value="ECO:0007669"/>
    <property type="project" value="UniProtKB-KW"/>
</dbReference>
<dbReference type="CDD" id="cd06196">
    <property type="entry name" value="FNR_like_1"/>
    <property type="match status" value="1"/>
</dbReference>
<dbReference type="InterPro" id="IPR017938">
    <property type="entry name" value="Riboflavin_synthase-like_b-brl"/>
</dbReference>
<dbReference type="GO" id="GO:0051537">
    <property type="term" value="F:2 iron, 2 sulfur cluster binding"/>
    <property type="evidence" value="ECO:0007669"/>
    <property type="project" value="UniProtKB-KW"/>
</dbReference>
<name>A0A1I3X824_9PROT</name>
<evidence type="ECO:0000313" key="11">
    <source>
        <dbReference type="EMBL" id="SFK15467.1"/>
    </source>
</evidence>
<dbReference type="PRINTS" id="PR00410">
    <property type="entry name" value="PHEHYDRXLASE"/>
</dbReference>
<dbReference type="AlphaFoldDB" id="A0A1I3X824"/>
<keyword evidence="7" id="KW-0408">Iron</keyword>
<dbReference type="Gene3D" id="2.40.30.10">
    <property type="entry name" value="Translation factors"/>
    <property type="match status" value="1"/>
</dbReference>
<dbReference type="RefSeq" id="WP_090696418.1">
    <property type="nucleotide sequence ID" value="NZ_FOSP01000001.1"/>
</dbReference>
<evidence type="ECO:0000259" key="10">
    <source>
        <dbReference type="PROSITE" id="PS51384"/>
    </source>
</evidence>
<dbReference type="InterPro" id="IPR008333">
    <property type="entry name" value="Cbr1-like_FAD-bd_dom"/>
</dbReference>
<reference evidence="12" key="1">
    <citation type="submission" date="2016-10" db="EMBL/GenBank/DDBJ databases">
        <authorList>
            <person name="Varghese N."/>
            <person name="Submissions S."/>
        </authorList>
    </citation>
    <scope>NUCLEOTIDE SEQUENCE [LARGE SCALE GENOMIC DNA]</scope>
    <source>
        <strain evidence="12">Nm69</strain>
    </source>
</reference>
<evidence type="ECO:0000256" key="1">
    <source>
        <dbReference type="ARBA" id="ARBA00001974"/>
    </source>
</evidence>
<evidence type="ECO:0000256" key="6">
    <source>
        <dbReference type="ARBA" id="ARBA00023002"/>
    </source>
</evidence>
<dbReference type="InterPro" id="IPR001709">
    <property type="entry name" value="Flavoprot_Pyr_Nucl_cyt_Rdtase"/>
</dbReference>
<dbReference type="SUPFAM" id="SSF63380">
    <property type="entry name" value="Riboflavin synthase domain-like"/>
    <property type="match status" value="1"/>
</dbReference>
<dbReference type="GO" id="GO:0016491">
    <property type="term" value="F:oxidoreductase activity"/>
    <property type="evidence" value="ECO:0007669"/>
    <property type="project" value="UniProtKB-KW"/>
</dbReference>
<feature type="domain" description="FAD-binding FR-type" evidence="10">
    <location>
        <begin position="1"/>
        <end position="101"/>
    </location>
</feature>
<dbReference type="InterPro" id="IPR017927">
    <property type="entry name" value="FAD-bd_FR_type"/>
</dbReference>
<dbReference type="InterPro" id="IPR039261">
    <property type="entry name" value="FNR_nucleotide-bd"/>
</dbReference>
<dbReference type="PROSITE" id="PS51384">
    <property type="entry name" value="FAD_FR"/>
    <property type="match status" value="1"/>
</dbReference>
<dbReference type="InterPro" id="IPR001433">
    <property type="entry name" value="OxRdtase_FAD/NAD-bd"/>
</dbReference>
<proteinExistence type="predicted"/>
<dbReference type="Pfam" id="PF00970">
    <property type="entry name" value="FAD_binding_6"/>
    <property type="match status" value="1"/>
</dbReference>
<comment type="cofactor">
    <cofactor evidence="9">
        <name>[2Fe-2S] cluster</name>
        <dbReference type="ChEBI" id="CHEBI:190135"/>
    </cofactor>
</comment>
<dbReference type="STRING" id="52441.SAMN05216302_1001153"/>
<dbReference type="InterPro" id="IPR050415">
    <property type="entry name" value="MRET"/>
</dbReference>
<dbReference type="PANTHER" id="PTHR47354:SF6">
    <property type="entry name" value="NADH OXIDOREDUCTASE HCR"/>
    <property type="match status" value="1"/>
</dbReference>
<organism evidence="11 12">
    <name type="scientific">Nitrosomonas aestuarii</name>
    <dbReference type="NCBI Taxonomy" id="52441"/>
    <lineage>
        <taxon>Bacteria</taxon>
        <taxon>Pseudomonadati</taxon>
        <taxon>Pseudomonadota</taxon>
        <taxon>Betaproteobacteria</taxon>
        <taxon>Nitrosomonadales</taxon>
        <taxon>Nitrosomonadaceae</taxon>
        <taxon>Nitrosomonas</taxon>
    </lineage>
</organism>
<dbReference type="EMBL" id="FOSP01000001">
    <property type="protein sequence ID" value="SFK15467.1"/>
    <property type="molecule type" value="Genomic_DNA"/>
</dbReference>